<comment type="caution">
    <text evidence="2">The sequence shown here is derived from an EMBL/GenBank/DDBJ whole genome shotgun (WGS) entry which is preliminary data.</text>
</comment>
<reference evidence="2 3" key="1">
    <citation type="submission" date="2018-06" db="EMBL/GenBank/DDBJ databases">
        <title>Genomic Encyclopedia of Archaeal and Bacterial Type Strains, Phase II (KMG-II): from individual species to whole genera.</title>
        <authorList>
            <person name="Goeker M."/>
        </authorList>
    </citation>
    <scope>NUCLEOTIDE SEQUENCE [LARGE SCALE GENOMIC DNA]</scope>
    <source>
        <strain evidence="2 3">DSM 17205</strain>
    </source>
</reference>
<evidence type="ECO:0000313" key="3">
    <source>
        <dbReference type="Proteomes" id="UP000248584"/>
    </source>
</evidence>
<sequence length="576" mass="66255">MPFSKIVYLFLFLSITFNLNAQTNDIVEYSGVVRTKKTDNSGFALKKPDGGTYVLVYNYKREIQYINEFKSDMKLLKSTKIRATDDRIVSAALIDGKIRVFAVEIGRGRGKVLEVDFDKKKFVEVDDAAYDLDLKKKSMRKNYAKIDDNLNAVNEQIGIEDIDSSLFTFKSDNNNFTIISTVNNFTKPGMTTFSKSKPRLNSTHTLIKLDEKLKVVSNQEITLNSKGFRDFNVYNIDYFEENDTYIFYGKGEKEKDKKRSKEERKLDGSRFETVFIVKGNEKPVMLQLQDYNDLLATSKAKIIGDTVTFASISFTRAYEDGEDIDMGMVINNYSLSSLEKIGETITTKITNSNLRPYVAGDASDEDINAFDFRTMEKSNGNWILAYHWYDVARESMKMVVGRDRNEVVSSMRHRGDLEILVIDSANGNLLNEYKIEREITANKRDRIYNEGDYGNRERFQYTKSGRYEYWNHGIFSQYKNEKFSFMVNASTIKTDVKNGTLTYVNANTKSDKELLKSIPYLLTLDLENGFEYQPLLKSGTSLNGLMVDKMVQISESEFITNTPKTKEKRYVKITLD</sequence>
<evidence type="ECO:0000313" key="2">
    <source>
        <dbReference type="EMBL" id="PZX39936.1"/>
    </source>
</evidence>
<dbReference type="EMBL" id="QKZR01000003">
    <property type="protein sequence ID" value="PZX39936.1"/>
    <property type="molecule type" value="Genomic_DNA"/>
</dbReference>
<dbReference type="RefSeq" id="WP_015363006.1">
    <property type="nucleotide sequence ID" value="NZ_QKZR01000003.1"/>
</dbReference>
<organism evidence="2 3">
    <name type="scientific">Nonlabens dokdonensis</name>
    <dbReference type="NCBI Taxonomy" id="328515"/>
    <lineage>
        <taxon>Bacteria</taxon>
        <taxon>Pseudomonadati</taxon>
        <taxon>Bacteroidota</taxon>
        <taxon>Flavobacteriia</taxon>
        <taxon>Flavobacteriales</taxon>
        <taxon>Flavobacteriaceae</taxon>
        <taxon>Nonlabens</taxon>
    </lineage>
</organism>
<gene>
    <name evidence="2" type="ORF">LX97_02296</name>
</gene>
<accession>A0ABX5PY04</accession>
<evidence type="ECO:0000256" key="1">
    <source>
        <dbReference type="SAM" id="SignalP"/>
    </source>
</evidence>
<dbReference type="Proteomes" id="UP000248584">
    <property type="component" value="Unassembled WGS sequence"/>
</dbReference>
<feature type="signal peptide" evidence="1">
    <location>
        <begin position="1"/>
        <end position="21"/>
    </location>
</feature>
<keyword evidence="1" id="KW-0732">Signal</keyword>
<feature type="chain" id="PRO_5047426929" evidence="1">
    <location>
        <begin position="22"/>
        <end position="576"/>
    </location>
</feature>
<protein>
    <submittedName>
        <fullName evidence="2">Uncharacterized protein</fullName>
    </submittedName>
</protein>
<proteinExistence type="predicted"/>
<keyword evidence="3" id="KW-1185">Reference proteome</keyword>
<name>A0ABX5PY04_9FLAO</name>